<evidence type="ECO:0000256" key="3">
    <source>
        <dbReference type="ARBA" id="ARBA00022448"/>
    </source>
</evidence>
<feature type="transmembrane region" description="Helical" evidence="8">
    <location>
        <begin position="306"/>
        <end position="323"/>
    </location>
</feature>
<keyword evidence="3" id="KW-0813">Transport</keyword>
<keyword evidence="10" id="KW-1185">Reference proteome</keyword>
<dbReference type="NCBIfam" id="TIGR00912">
    <property type="entry name" value="2A0309"/>
    <property type="match status" value="1"/>
</dbReference>
<dbReference type="InterPro" id="IPR004761">
    <property type="entry name" value="Spore_GerAB"/>
</dbReference>
<feature type="transmembrane region" description="Helical" evidence="8">
    <location>
        <begin position="185"/>
        <end position="206"/>
    </location>
</feature>
<keyword evidence="5 8" id="KW-0812">Transmembrane</keyword>
<organism evidence="9 10">
    <name type="scientific">Cytobacillus solani</name>
    <dbReference type="NCBI Taxonomy" id="1637975"/>
    <lineage>
        <taxon>Bacteria</taxon>
        <taxon>Bacillati</taxon>
        <taxon>Bacillota</taxon>
        <taxon>Bacilli</taxon>
        <taxon>Bacillales</taxon>
        <taxon>Bacillaceae</taxon>
        <taxon>Cytobacillus</taxon>
    </lineage>
</organism>
<dbReference type="PANTHER" id="PTHR34975:SF2">
    <property type="entry name" value="SPORE GERMINATION PROTEIN A2"/>
    <property type="match status" value="1"/>
</dbReference>
<dbReference type="GO" id="GO:0016020">
    <property type="term" value="C:membrane"/>
    <property type="evidence" value="ECO:0007669"/>
    <property type="project" value="UniProtKB-SubCell"/>
</dbReference>
<dbReference type="PANTHER" id="PTHR34975">
    <property type="entry name" value="SPORE GERMINATION PROTEIN A2"/>
    <property type="match status" value="1"/>
</dbReference>
<feature type="transmembrane region" description="Helical" evidence="8">
    <location>
        <begin position="144"/>
        <end position="165"/>
    </location>
</feature>
<accession>A0A0Q3QQC6</accession>
<dbReference type="AlphaFoldDB" id="A0A0Q3QQC6"/>
<keyword evidence="7 8" id="KW-0472">Membrane</keyword>
<evidence type="ECO:0000256" key="7">
    <source>
        <dbReference type="ARBA" id="ARBA00023136"/>
    </source>
</evidence>
<evidence type="ECO:0000313" key="9">
    <source>
        <dbReference type="EMBL" id="KQL19800.1"/>
    </source>
</evidence>
<evidence type="ECO:0000256" key="5">
    <source>
        <dbReference type="ARBA" id="ARBA00022692"/>
    </source>
</evidence>
<sequence length="368" mass="42631">MFDLETKELQISPFLVFFIINAVQVGIGVLGFQRVIMKSAGNDSWMVVLAAGMMVSFIIWLMYLLLNRHQKDIVQIQKDIFGKWVGSFISLIWIIYWLLIGIVTLRNYIEIVEVWMFPTINIYMFSLIFIILVYYCVSGGFRVVTGLSFLGVCIPFYLFFTFLFPIEFAHFRNLLPIWNHSIKDITFSIKDMIIGYLGFSTLLMYYPYIKHPKKSQKWAHLGNLLTMVIYLFILIITIGFFSEKQVSRQIWATLSLWKIVEMPFVERFEYIGITSWALIILPNICLSVWASTKGIQKIFNLKPKRVVIVILSILFCVTVAVQGREDIALLSKTMSLIGLCLGFIYVPLLTLISFLLSKMRRGKFEKGT</sequence>
<dbReference type="STRING" id="1637975.AN957_15330"/>
<comment type="similarity">
    <text evidence="2">Belongs to the amino acid-polyamine-organocation (APC) superfamily. Spore germination protein (SGP) (TC 2.A.3.9) family.</text>
</comment>
<keyword evidence="6 8" id="KW-1133">Transmembrane helix</keyword>
<feature type="transmembrane region" description="Helical" evidence="8">
    <location>
        <begin position="44"/>
        <end position="66"/>
    </location>
</feature>
<feature type="transmembrane region" description="Helical" evidence="8">
    <location>
        <begin position="12"/>
        <end position="32"/>
    </location>
</feature>
<dbReference type="Proteomes" id="UP000050996">
    <property type="component" value="Unassembled WGS sequence"/>
</dbReference>
<feature type="transmembrane region" description="Helical" evidence="8">
    <location>
        <begin position="218"/>
        <end position="241"/>
    </location>
</feature>
<dbReference type="EMBL" id="LJIX01000006">
    <property type="protein sequence ID" value="KQL19800.1"/>
    <property type="molecule type" value="Genomic_DNA"/>
</dbReference>
<proteinExistence type="inferred from homology"/>
<dbReference type="PATRIC" id="fig|1637975.4.peg.2959"/>
<dbReference type="Pfam" id="PF03845">
    <property type="entry name" value="Spore_permease"/>
    <property type="match status" value="1"/>
</dbReference>
<dbReference type="Gene3D" id="1.20.1740.10">
    <property type="entry name" value="Amino acid/polyamine transporter I"/>
    <property type="match status" value="1"/>
</dbReference>
<evidence type="ECO:0000313" key="10">
    <source>
        <dbReference type="Proteomes" id="UP000050996"/>
    </source>
</evidence>
<evidence type="ECO:0000256" key="4">
    <source>
        <dbReference type="ARBA" id="ARBA00022544"/>
    </source>
</evidence>
<feature type="transmembrane region" description="Helical" evidence="8">
    <location>
        <begin position="87"/>
        <end position="109"/>
    </location>
</feature>
<feature type="transmembrane region" description="Helical" evidence="8">
    <location>
        <begin position="115"/>
        <end position="137"/>
    </location>
</feature>
<evidence type="ECO:0000256" key="8">
    <source>
        <dbReference type="SAM" id="Phobius"/>
    </source>
</evidence>
<keyword evidence="4" id="KW-0309">Germination</keyword>
<evidence type="ECO:0000256" key="1">
    <source>
        <dbReference type="ARBA" id="ARBA00004141"/>
    </source>
</evidence>
<comment type="caution">
    <text evidence="9">The sequence shown here is derived from an EMBL/GenBank/DDBJ whole genome shotgun (WGS) entry which is preliminary data.</text>
</comment>
<dbReference type="GO" id="GO:0009847">
    <property type="term" value="P:spore germination"/>
    <property type="evidence" value="ECO:0007669"/>
    <property type="project" value="InterPro"/>
</dbReference>
<gene>
    <name evidence="9" type="ORF">AN957_15330</name>
</gene>
<evidence type="ECO:0000256" key="2">
    <source>
        <dbReference type="ARBA" id="ARBA00007998"/>
    </source>
</evidence>
<feature type="transmembrane region" description="Helical" evidence="8">
    <location>
        <begin position="335"/>
        <end position="356"/>
    </location>
</feature>
<reference evidence="9 10" key="1">
    <citation type="submission" date="2015-09" db="EMBL/GenBank/DDBJ databases">
        <title>Genome sequencing project for genomic taxonomy and phylogenomics of Bacillus-like bacteria.</title>
        <authorList>
            <person name="Liu B."/>
            <person name="Wang J."/>
            <person name="Zhu Y."/>
            <person name="Liu G."/>
            <person name="Chen Q."/>
            <person name="Chen Z."/>
            <person name="Lan J."/>
            <person name="Che J."/>
            <person name="Ge C."/>
            <person name="Shi H."/>
            <person name="Pan Z."/>
            <person name="Liu X."/>
        </authorList>
    </citation>
    <scope>NUCLEOTIDE SEQUENCE [LARGE SCALE GENOMIC DNA]</scope>
    <source>
        <strain evidence="9 10">FJAT-18043</strain>
    </source>
</reference>
<comment type="subcellular location">
    <subcellularLocation>
        <location evidence="1">Membrane</location>
        <topology evidence="1">Multi-pass membrane protein</topology>
    </subcellularLocation>
</comment>
<protein>
    <submittedName>
        <fullName evidence="9">Spore gernimation protein GerB</fullName>
    </submittedName>
</protein>
<name>A0A0Q3QQC6_9BACI</name>
<evidence type="ECO:0000256" key="6">
    <source>
        <dbReference type="ARBA" id="ARBA00022989"/>
    </source>
</evidence>
<feature type="transmembrane region" description="Helical" evidence="8">
    <location>
        <begin position="270"/>
        <end position="290"/>
    </location>
</feature>